<dbReference type="Pfam" id="PF02589">
    <property type="entry name" value="LUD_dom"/>
    <property type="match status" value="1"/>
</dbReference>
<dbReference type="InterPro" id="IPR003741">
    <property type="entry name" value="LUD_dom"/>
</dbReference>
<evidence type="ECO:0000313" key="3">
    <source>
        <dbReference type="Proteomes" id="UP000765891"/>
    </source>
</evidence>
<evidence type="ECO:0000313" key="2">
    <source>
        <dbReference type="EMBL" id="MBP1954427.1"/>
    </source>
</evidence>
<dbReference type="RefSeq" id="WP_188870270.1">
    <property type="nucleotide sequence ID" value="NZ_BMOO01000002.1"/>
</dbReference>
<dbReference type="InterPro" id="IPR037171">
    <property type="entry name" value="NagB/RpiA_transferase-like"/>
</dbReference>
<dbReference type="SUPFAM" id="SSF100950">
    <property type="entry name" value="NagB/RpiA/CoA transferase-like"/>
    <property type="match status" value="1"/>
</dbReference>
<proteinExistence type="predicted"/>
<dbReference type="EMBL" id="JAGGKO010000002">
    <property type="protein sequence ID" value="MBP1954427.1"/>
    <property type="molecule type" value="Genomic_DNA"/>
</dbReference>
<dbReference type="InterPro" id="IPR024185">
    <property type="entry name" value="FTHF_cligase-like_sf"/>
</dbReference>
<organism evidence="2 3">
    <name type="scientific">Halarchaeum rubridurum</name>
    <dbReference type="NCBI Taxonomy" id="489911"/>
    <lineage>
        <taxon>Archaea</taxon>
        <taxon>Methanobacteriati</taxon>
        <taxon>Methanobacteriota</taxon>
        <taxon>Stenosarchaea group</taxon>
        <taxon>Halobacteria</taxon>
        <taxon>Halobacteriales</taxon>
        <taxon>Halobacteriaceae</taxon>
    </lineage>
</organism>
<gene>
    <name evidence="2" type="ORF">J2752_001339</name>
</gene>
<accession>A0A8T4GRF1</accession>
<dbReference type="Gene3D" id="3.40.50.10420">
    <property type="entry name" value="NagB/RpiA/CoA transferase-like"/>
    <property type="match status" value="1"/>
</dbReference>
<dbReference type="PANTHER" id="PTHR43682:SF1">
    <property type="entry name" value="LACTATE UTILIZATION PROTEIN C"/>
    <property type="match status" value="1"/>
</dbReference>
<protein>
    <submittedName>
        <fullName evidence="2">L-lactate dehydrogenase complex protein LldG</fullName>
    </submittedName>
</protein>
<name>A0A8T4GRF1_9EURY</name>
<dbReference type="OrthoDB" id="199019at2157"/>
<dbReference type="PANTHER" id="PTHR43682">
    <property type="entry name" value="LACTATE UTILIZATION PROTEIN C"/>
    <property type="match status" value="1"/>
</dbReference>
<dbReference type="Proteomes" id="UP000765891">
    <property type="component" value="Unassembled WGS sequence"/>
</dbReference>
<reference evidence="2" key="1">
    <citation type="submission" date="2021-03" db="EMBL/GenBank/DDBJ databases">
        <title>Genomic Encyclopedia of Type Strains, Phase IV (KMG-IV): sequencing the most valuable type-strain genomes for metagenomic binning, comparative biology and taxonomic classification.</title>
        <authorList>
            <person name="Goeker M."/>
        </authorList>
    </citation>
    <scope>NUCLEOTIDE SEQUENCE</scope>
    <source>
        <strain evidence="2">DSM 22443</strain>
    </source>
</reference>
<sequence>MTVREVSRFESSLDAAGVAATRVEAADLADALDRLVEPPAVGVPLGIDGVSLDETVVETPPTPRRLKRAETGVTPVAAGVVEHGTFVLRSDANGSEPVSLYPPTHVGVVRASDLHADFTAAFDELEGSLAGGESAILATGASATADMGELVHGVHGPRTVRAVLVEDR</sequence>
<evidence type="ECO:0000259" key="1">
    <source>
        <dbReference type="Pfam" id="PF02589"/>
    </source>
</evidence>
<dbReference type="AlphaFoldDB" id="A0A8T4GRF1"/>
<feature type="domain" description="LUD" evidence="1">
    <location>
        <begin position="64"/>
        <end position="165"/>
    </location>
</feature>
<comment type="caution">
    <text evidence="2">The sequence shown here is derived from an EMBL/GenBank/DDBJ whole genome shotgun (WGS) entry which is preliminary data.</text>
</comment>